<reference evidence="2" key="1">
    <citation type="journal article" date="2018" name="PLoS ONE">
        <title>Genomic analysis of an Argentinean isolate of Spodoptera frugiperda granulovirus reveals that various baculoviruses code for Lef-7 proteins with three F-box domains.</title>
        <authorList>
            <person name="Ferrelli M.L."/>
            <person name="Pidre M.L."/>
            <person name="Ghiringhelli P.D."/>
            <person name="Torres S."/>
            <person name="Fabre M.L."/>
            <person name="Masson T."/>
            <person name="Cedola M.T."/>
            <person name="Sciocco-Cap A."/>
            <person name="Romanowski V."/>
        </authorList>
    </citation>
    <scope>NUCLEOTIDE SEQUENCE</scope>
    <source>
        <strain evidence="2">ARG</strain>
    </source>
</reference>
<proteinExistence type="predicted"/>
<keyword evidence="1" id="KW-0175">Coiled coil</keyword>
<sequence length="136" mass="16213">MENSYHMQHQIQMLQKDAELYKMAIDNLMSQKQKDHATILELNKTIEDKKNENKKLDDTYKDVITSLVDQIKNMEERLKVSKELEKSLKQTLKSFRGKSRLLNEQSYEIRRLRKWIKRTGELLDDVVVDAEDCVRV</sequence>
<dbReference type="EMBL" id="MH170055">
    <property type="protein sequence ID" value="AXS01052.1"/>
    <property type="molecule type" value="Genomic_DNA"/>
</dbReference>
<evidence type="ECO:0000313" key="2">
    <source>
        <dbReference type="EMBL" id="AXS01052.1"/>
    </source>
</evidence>
<protein>
    <submittedName>
        <fullName evidence="2">ORF033</fullName>
    </submittedName>
</protein>
<name>A0A346QVV2_9BBAC</name>
<organism evidence="2">
    <name type="scientific">Spodoptera frugiperda granulovirus</name>
    <dbReference type="NCBI Taxonomy" id="307454"/>
    <lineage>
        <taxon>Viruses</taxon>
        <taxon>Viruses incertae sedis</taxon>
        <taxon>Naldaviricetes</taxon>
        <taxon>Lefavirales</taxon>
        <taxon>Baculoviridae</taxon>
        <taxon>Betabaculovirus</taxon>
        <taxon>Betabaculovirus spofrugiperdae</taxon>
    </lineage>
</organism>
<accession>A0A346QVV2</accession>
<feature type="coiled-coil region" evidence="1">
    <location>
        <begin position="11"/>
        <end position="91"/>
    </location>
</feature>
<evidence type="ECO:0000256" key="1">
    <source>
        <dbReference type="SAM" id="Coils"/>
    </source>
</evidence>